<gene>
    <name evidence="1" type="ORF">FAEPRAM212_00555</name>
</gene>
<accession>A8S7T4</accession>
<organism evidence="1 2">
    <name type="scientific">Faecalibacterium prausnitzii M21/2</name>
    <dbReference type="NCBI Taxonomy" id="411485"/>
    <lineage>
        <taxon>Bacteria</taxon>
        <taxon>Bacillati</taxon>
        <taxon>Bacillota</taxon>
        <taxon>Clostridia</taxon>
        <taxon>Eubacteriales</taxon>
        <taxon>Oscillospiraceae</taxon>
        <taxon>Faecalibacterium</taxon>
    </lineage>
</organism>
<proteinExistence type="predicted"/>
<evidence type="ECO:0000313" key="2">
    <source>
        <dbReference type="Proteomes" id="UP000005945"/>
    </source>
</evidence>
<reference evidence="1 2" key="2">
    <citation type="submission" date="2007-09" db="EMBL/GenBank/DDBJ databases">
        <authorList>
            <person name="Fulton L."/>
            <person name="Clifton S."/>
            <person name="Fulton B."/>
            <person name="Xu J."/>
            <person name="Minx P."/>
            <person name="Pepin K.H."/>
            <person name="Johnson M."/>
            <person name="Thiruvilangam P."/>
            <person name="Bhonagiri V."/>
            <person name="Nash W.E."/>
            <person name="Mardis E.R."/>
            <person name="Wilson R.K."/>
        </authorList>
    </citation>
    <scope>NUCLEOTIDE SEQUENCE [LARGE SCALE GENOMIC DNA]</scope>
    <source>
        <strain evidence="1 2">M21/2</strain>
    </source>
</reference>
<sequence length="37" mass="4263">MTHRIKSNIKSKCTTFSKANAFDEDVVHLLFVFYSAL</sequence>
<dbReference type="EMBL" id="ABED02000018">
    <property type="protein sequence ID" value="EDP22548.1"/>
    <property type="molecule type" value="Genomic_DNA"/>
</dbReference>
<dbReference type="Proteomes" id="UP000005945">
    <property type="component" value="Unassembled WGS sequence"/>
</dbReference>
<evidence type="ECO:0000313" key="1">
    <source>
        <dbReference type="EMBL" id="EDP22548.1"/>
    </source>
</evidence>
<protein>
    <submittedName>
        <fullName evidence="1">Uncharacterized protein</fullName>
    </submittedName>
</protein>
<dbReference type="HOGENOM" id="CLU_3343879_0_0_9"/>
<dbReference type="AlphaFoldDB" id="A8S7T4"/>
<name>A8S7T4_9FIRM</name>
<comment type="caution">
    <text evidence="1">The sequence shown here is derived from an EMBL/GenBank/DDBJ whole genome shotgun (WGS) entry which is preliminary data.</text>
</comment>
<reference evidence="1 2" key="1">
    <citation type="submission" date="2007-09" db="EMBL/GenBank/DDBJ databases">
        <title>Draft genome sequence of Faecalibacterium prausnitzii M21/2.</title>
        <authorList>
            <person name="Sudarsanam P."/>
            <person name="Ley R."/>
            <person name="Guruge J."/>
            <person name="Turnbaugh P.J."/>
            <person name="Mahowald M."/>
            <person name="Liep D."/>
            <person name="Gordon J."/>
        </authorList>
    </citation>
    <scope>NUCLEOTIDE SEQUENCE [LARGE SCALE GENOMIC DNA]</scope>
    <source>
        <strain evidence="1 2">M21/2</strain>
    </source>
</reference>